<dbReference type="PANTHER" id="PTHR23022">
    <property type="entry name" value="TRANSPOSABLE ELEMENT-RELATED"/>
    <property type="match status" value="1"/>
</dbReference>
<dbReference type="InterPro" id="IPR038717">
    <property type="entry name" value="Tc1-like_DDE_dom"/>
</dbReference>
<dbReference type="Proteomes" id="UP000663824">
    <property type="component" value="Unassembled WGS sequence"/>
</dbReference>
<evidence type="ECO:0000313" key="3">
    <source>
        <dbReference type="EMBL" id="CAF1939247.1"/>
    </source>
</evidence>
<feature type="domain" description="Tc1-like transposase DDE" evidence="1">
    <location>
        <begin position="19"/>
        <end position="124"/>
    </location>
</feature>
<protein>
    <recommendedName>
        <fullName evidence="1">Tc1-like transposase DDE domain-containing protein</fullName>
    </recommendedName>
</protein>
<dbReference type="EMBL" id="CAJOBH010104743">
    <property type="protein sequence ID" value="CAF4630635.1"/>
    <property type="molecule type" value="Genomic_DNA"/>
</dbReference>
<dbReference type="Pfam" id="PF13358">
    <property type="entry name" value="DDE_3"/>
    <property type="match status" value="1"/>
</dbReference>
<reference evidence="3" key="1">
    <citation type="submission" date="2021-02" db="EMBL/GenBank/DDBJ databases">
        <authorList>
            <person name="Nowell W R."/>
        </authorList>
    </citation>
    <scope>NUCLEOTIDE SEQUENCE</scope>
</reference>
<dbReference type="GO" id="GO:0003676">
    <property type="term" value="F:nucleic acid binding"/>
    <property type="evidence" value="ECO:0007669"/>
    <property type="project" value="InterPro"/>
</dbReference>
<comment type="caution">
    <text evidence="3">The sequence shown here is derived from an EMBL/GenBank/DDBJ whole genome shotgun (WGS) entry which is preliminary data.</text>
</comment>
<dbReference type="EMBL" id="CAJOBI010233289">
    <property type="protein sequence ID" value="CAF5069471.1"/>
    <property type="molecule type" value="Genomic_DNA"/>
</dbReference>
<evidence type="ECO:0000313" key="7">
    <source>
        <dbReference type="Proteomes" id="UP000663824"/>
    </source>
</evidence>
<dbReference type="Proteomes" id="UP000663855">
    <property type="component" value="Unassembled WGS sequence"/>
</dbReference>
<evidence type="ECO:0000313" key="6">
    <source>
        <dbReference type="EMBL" id="CAF5210924.1"/>
    </source>
</evidence>
<evidence type="ECO:0000259" key="1">
    <source>
        <dbReference type="Pfam" id="PF13358"/>
    </source>
</evidence>
<dbReference type="Gene3D" id="3.30.420.10">
    <property type="entry name" value="Ribonuclease H-like superfamily/Ribonuclease H"/>
    <property type="match status" value="1"/>
</dbReference>
<gene>
    <name evidence="4" type="ORF">BYL167_LOCUS41350</name>
    <name evidence="2" type="ORF">CJN711_LOCUS4735</name>
    <name evidence="6" type="ORF">GIL414_LOCUS79757</name>
    <name evidence="3" type="ORF">MBJ925_LOCUS5257</name>
    <name evidence="5" type="ORF">SMN809_LOCUS60214</name>
</gene>
<dbReference type="Proteomes" id="UP000681720">
    <property type="component" value="Unassembled WGS sequence"/>
</dbReference>
<dbReference type="AlphaFoldDB" id="A0A816LFN5"/>
<dbReference type="EMBL" id="CAJNRE010001356">
    <property type="protein sequence ID" value="CAF1939247.1"/>
    <property type="molecule type" value="Genomic_DNA"/>
</dbReference>
<dbReference type="InterPro" id="IPR052338">
    <property type="entry name" value="Transposase_5"/>
</dbReference>
<evidence type="ECO:0000313" key="2">
    <source>
        <dbReference type="EMBL" id="CAF1050787.1"/>
    </source>
</evidence>
<evidence type="ECO:0000313" key="4">
    <source>
        <dbReference type="EMBL" id="CAF4630635.1"/>
    </source>
</evidence>
<dbReference type="Proteomes" id="UP000681967">
    <property type="component" value="Unassembled WGS sequence"/>
</dbReference>
<organism evidence="3 7">
    <name type="scientific">Rotaria magnacalcarata</name>
    <dbReference type="NCBI Taxonomy" id="392030"/>
    <lineage>
        <taxon>Eukaryota</taxon>
        <taxon>Metazoa</taxon>
        <taxon>Spiralia</taxon>
        <taxon>Gnathifera</taxon>
        <taxon>Rotifera</taxon>
        <taxon>Eurotatoria</taxon>
        <taxon>Bdelloidea</taxon>
        <taxon>Philodinida</taxon>
        <taxon>Philodinidae</taxon>
        <taxon>Rotaria</taxon>
    </lineage>
</organism>
<proteinExistence type="predicted"/>
<dbReference type="EMBL" id="CAJOBJ010353147">
    <property type="protein sequence ID" value="CAF5210924.1"/>
    <property type="molecule type" value="Genomic_DNA"/>
</dbReference>
<accession>A0A816LFN5</accession>
<name>A0A816LFN5_9BILA</name>
<sequence length="170" mass="19923">MKTEWVTSTVKYSGGSVMVWGCMSGSSVGNLVLIEGIMHKEQYEKILNENIKKSAKKLKLQSFLFQKDNDPKHTAESISQWFVNNRIDSLKWPAQSPDFNPIEHIWDELQRRLKPHPPKTQKQIMQHYAKGMEWHWASSNINVSQFNANRLQEVLKNHGEPTRYLFYFLC</sequence>
<dbReference type="EMBL" id="CAJNOV010001160">
    <property type="protein sequence ID" value="CAF1050787.1"/>
    <property type="molecule type" value="Genomic_DNA"/>
</dbReference>
<dbReference type="InterPro" id="IPR036397">
    <property type="entry name" value="RNaseH_sf"/>
</dbReference>
<dbReference type="PANTHER" id="PTHR23022:SF135">
    <property type="entry name" value="SI:DKEY-77F5.3"/>
    <property type="match status" value="1"/>
</dbReference>
<evidence type="ECO:0000313" key="5">
    <source>
        <dbReference type="EMBL" id="CAF5069471.1"/>
    </source>
</evidence>
<dbReference type="Proteomes" id="UP000676336">
    <property type="component" value="Unassembled WGS sequence"/>
</dbReference>